<dbReference type="RefSeq" id="XP_013237996.1">
    <property type="nucleotide sequence ID" value="XM_013382542.1"/>
</dbReference>
<comment type="caution">
    <text evidence="3">The sequence shown here is derived from an EMBL/GenBank/DDBJ whole genome shotgun (WGS) entry which is preliminary data.</text>
</comment>
<accession>A0A098VRX4</accession>
<dbReference type="VEuPathDB" id="MicrosporidiaDB:DI09_31p200"/>
<keyword evidence="4" id="KW-1185">Reference proteome</keyword>
<evidence type="ECO:0000313" key="3">
    <source>
        <dbReference type="EMBL" id="KGG51569.1"/>
    </source>
</evidence>
<dbReference type="HOGENOM" id="CLU_340415_0_0_1"/>
<dbReference type="AlphaFoldDB" id="A0A098VRX4"/>
<dbReference type="PANTHER" id="PTHR12436">
    <property type="entry name" value="80 KDA MCM3-ASSOCIATED PROTEIN"/>
    <property type="match status" value="1"/>
</dbReference>
<dbReference type="Gene3D" id="1.25.40.990">
    <property type="match status" value="1"/>
</dbReference>
<dbReference type="EMBL" id="JMKJ01000244">
    <property type="protein sequence ID" value="KGG51569.1"/>
    <property type="molecule type" value="Genomic_DNA"/>
</dbReference>
<feature type="region of interest" description="Disordered" evidence="1">
    <location>
        <begin position="1"/>
        <end position="50"/>
    </location>
</feature>
<organism evidence="3 4">
    <name type="scientific">Mitosporidium daphniae</name>
    <dbReference type="NCBI Taxonomy" id="1485682"/>
    <lineage>
        <taxon>Eukaryota</taxon>
        <taxon>Fungi</taxon>
        <taxon>Fungi incertae sedis</taxon>
        <taxon>Microsporidia</taxon>
        <taxon>Mitosporidium</taxon>
    </lineage>
</organism>
<dbReference type="Proteomes" id="UP000029725">
    <property type="component" value="Unassembled WGS sequence"/>
</dbReference>
<protein>
    <recommendedName>
        <fullName evidence="2">SAC3/GANP/THP3 conserved domain-containing protein</fullName>
    </recommendedName>
</protein>
<evidence type="ECO:0000259" key="2">
    <source>
        <dbReference type="Pfam" id="PF03399"/>
    </source>
</evidence>
<feature type="domain" description="SAC3/GANP/THP3 conserved" evidence="2">
    <location>
        <begin position="69"/>
        <end position="367"/>
    </location>
</feature>
<dbReference type="GeneID" id="25259551"/>
<dbReference type="InterPro" id="IPR045107">
    <property type="entry name" value="SAC3/GANP/THP3"/>
</dbReference>
<dbReference type="OrthoDB" id="264795at2759"/>
<sequence length="834" mass="93253">MKNNNPYNARDKKVKNKNKLSDYATSDVSSNEKLLQRSSRFVSTASPTTGRDIKVHEDDTIFVPSCTEMCSIAECVEREGCLDVHPLEADDMNGSISYEAIAANVHRKIDPAKAVKKFRRPAAGAPPPKASEIRTPETIMKTLAFLMSSSVLGRADVPLSVRAAFIRDRGRALRADLSRQVKKGREAIIVGLAMARFHALIAHELCEEDRSDFDPFQNGEQLSKTLTTLGELVALMQHPMEVIEFKAMKILTQIEDTPLRASTMTTPPSGVEAWAYSLLAAFHTKDASGWIRRAIAGPPNCSKVTALVLSSFAQAHMNRMRLMLLEQLHASFSAPVSQSILIADLLVPFGFADIDEAATFFSQFECSYVVEMGPFLKFSKEFSFPETTASIRSKLFDAKLTEIAPSHSYEDALILAITAAPDIGPLVISPSISDPQLQPIPPIQTQSAPPKSNFCFMESSAPKVDLSRNKDLIVASALGTIDITFSANVSKKIINETICTILRPFIASALRRRASYISECISKHIMVAVYKEILMDQFICSFRKHTLMKKVLFRWRKFIATTQLSSRLLPLLSSHSGETENPILLKLPLLSQGRLLEFHSSLFGDCKFSPLPLRIVFLDWSTRACIPPLNICSTDAEISILSIYRCKNVCSEWVPPQFNTKFITLILVLVEESTVKFNAICKQLKALRSTSIRDDVDLLFIAFIVKREESNARRFAISENSQITRERISKLVGVSSFHVNLFHMQEINENLLIDWIRPSLSLLLIPGGTAWIESNLIFQEISNSVLIEAVIDSDFTAFLCEAKAPTIELWRSSKWYRRYVIVDVAKMQAWERGI</sequence>
<name>A0A098VRX4_9MICR</name>
<proteinExistence type="predicted"/>
<evidence type="ECO:0000313" key="4">
    <source>
        <dbReference type="Proteomes" id="UP000029725"/>
    </source>
</evidence>
<dbReference type="Pfam" id="PF03399">
    <property type="entry name" value="SAC3_GANP"/>
    <property type="match status" value="1"/>
</dbReference>
<dbReference type="GO" id="GO:0005737">
    <property type="term" value="C:cytoplasm"/>
    <property type="evidence" value="ECO:0007669"/>
    <property type="project" value="TreeGrafter"/>
</dbReference>
<dbReference type="InterPro" id="IPR005062">
    <property type="entry name" value="SAC3/GANP/THP3_conserved"/>
</dbReference>
<dbReference type="GO" id="GO:0070390">
    <property type="term" value="C:transcription export complex 2"/>
    <property type="evidence" value="ECO:0007669"/>
    <property type="project" value="TreeGrafter"/>
</dbReference>
<evidence type="ECO:0000256" key="1">
    <source>
        <dbReference type="SAM" id="MobiDB-lite"/>
    </source>
</evidence>
<dbReference type="PANTHER" id="PTHR12436:SF3">
    <property type="entry name" value="GERMINAL-CENTER ASSOCIATED NUCLEAR PROTEIN"/>
    <property type="match status" value="1"/>
</dbReference>
<feature type="compositionally biased region" description="Polar residues" evidence="1">
    <location>
        <begin position="23"/>
        <end position="49"/>
    </location>
</feature>
<reference evidence="3 4" key="1">
    <citation type="submission" date="2014-04" db="EMBL/GenBank/DDBJ databases">
        <title>A new species of microsporidia sheds light on the evolution of extreme parasitism.</title>
        <authorList>
            <person name="Haag K.L."/>
            <person name="James T.Y."/>
            <person name="Larsson R."/>
            <person name="Schaer T.M."/>
            <person name="Refardt D."/>
            <person name="Pombert J.-F."/>
            <person name="Ebert D."/>
        </authorList>
    </citation>
    <scope>NUCLEOTIDE SEQUENCE [LARGE SCALE GENOMIC DNA]</scope>
    <source>
        <strain evidence="3 4">UGP3</strain>
        <tissue evidence="3">Spores</tissue>
    </source>
</reference>
<dbReference type="GO" id="GO:0006406">
    <property type="term" value="P:mRNA export from nucleus"/>
    <property type="evidence" value="ECO:0007669"/>
    <property type="project" value="TreeGrafter"/>
</dbReference>
<gene>
    <name evidence="3" type="ORF">DI09_31p200</name>
</gene>